<sequence>MSHLPVDHPLRGLYRGLTIVTGAACIAFGGTALATTSGNGFTDNVGEKVWGLMTANPAQGVFWIVVGAIVVLTSLIGRNVDAKINVVVGPVLWVVGTVGLILIRNGDNFLAFSVTSVCAMYLLGTLWFTGGLYSSVSTATPVARPSSSDSTKEKVAAAH</sequence>
<feature type="transmembrane region" description="Helical" evidence="2">
    <location>
        <begin position="84"/>
        <end position="103"/>
    </location>
</feature>
<keyword evidence="2" id="KW-1133">Transmembrane helix</keyword>
<feature type="region of interest" description="Disordered" evidence="1">
    <location>
        <begin position="139"/>
        <end position="159"/>
    </location>
</feature>
<evidence type="ECO:0000256" key="2">
    <source>
        <dbReference type="SAM" id="Phobius"/>
    </source>
</evidence>
<gene>
    <name evidence="3" type="ORF">FL583_07190</name>
</gene>
<comment type="caution">
    <text evidence="3">The sequence shown here is derived from an EMBL/GenBank/DDBJ whole genome shotgun (WGS) entry which is preliminary data.</text>
</comment>
<keyword evidence="4" id="KW-1185">Reference proteome</keyword>
<dbReference type="OrthoDB" id="3386543at2"/>
<feature type="transmembrane region" description="Helical" evidence="2">
    <location>
        <begin position="109"/>
        <end position="128"/>
    </location>
</feature>
<feature type="compositionally biased region" description="Basic and acidic residues" evidence="1">
    <location>
        <begin position="150"/>
        <end position="159"/>
    </location>
</feature>
<dbReference type="Proteomes" id="UP000317982">
    <property type="component" value="Unassembled WGS sequence"/>
</dbReference>
<keyword evidence="2" id="KW-0472">Membrane</keyword>
<evidence type="ECO:0000313" key="4">
    <source>
        <dbReference type="Proteomes" id="UP000317982"/>
    </source>
</evidence>
<protein>
    <recommendedName>
        <fullName evidence="5">DUF4383 domain-containing protein</fullName>
    </recommendedName>
</protein>
<dbReference type="EMBL" id="VIRS01000004">
    <property type="protein sequence ID" value="TQS45516.1"/>
    <property type="molecule type" value="Genomic_DNA"/>
</dbReference>
<keyword evidence="2" id="KW-0812">Transmembrane</keyword>
<dbReference type="InParanoid" id="A0A545AW08"/>
<reference evidence="3 4" key="1">
    <citation type="submission" date="2019-07" db="EMBL/GenBank/DDBJ databases">
        <title>Cryptosporangium phraense sp. nov., isolated from plant litter.</title>
        <authorList>
            <person name="Suriyachadkun C."/>
        </authorList>
    </citation>
    <scope>NUCLEOTIDE SEQUENCE [LARGE SCALE GENOMIC DNA]</scope>
    <source>
        <strain evidence="3 4">A-T 5661</strain>
    </source>
</reference>
<organism evidence="3 4">
    <name type="scientific">Cryptosporangium phraense</name>
    <dbReference type="NCBI Taxonomy" id="2593070"/>
    <lineage>
        <taxon>Bacteria</taxon>
        <taxon>Bacillati</taxon>
        <taxon>Actinomycetota</taxon>
        <taxon>Actinomycetes</taxon>
        <taxon>Cryptosporangiales</taxon>
        <taxon>Cryptosporangiaceae</taxon>
        <taxon>Cryptosporangium</taxon>
    </lineage>
</organism>
<evidence type="ECO:0000313" key="3">
    <source>
        <dbReference type="EMBL" id="TQS45516.1"/>
    </source>
</evidence>
<feature type="transmembrane region" description="Helical" evidence="2">
    <location>
        <begin position="12"/>
        <end position="34"/>
    </location>
</feature>
<name>A0A545AW08_9ACTN</name>
<feature type="compositionally biased region" description="Polar residues" evidence="1">
    <location>
        <begin position="139"/>
        <end position="149"/>
    </location>
</feature>
<accession>A0A545AW08</accession>
<proteinExistence type="predicted"/>
<dbReference type="AlphaFoldDB" id="A0A545AW08"/>
<feature type="transmembrane region" description="Helical" evidence="2">
    <location>
        <begin position="60"/>
        <end position="77"/>
    </location>
</feature>
<dbReference type="RefSeq" id="WP_142703689.1">
    <property type="nucleotide sequence ID" value="NZ_VIRS01000004.1"/>
</dbReference>
<evidence type="ECO:0008006" key="5">
    <source>
        <dbReference type="Google" id="ProtNLM"/>
    </source>
</evidence>
<evidence type="ECO:0000256" key="1">
    <source>
        <dbReference type="SAM" id="MobiDB-lite"/>
    </source>
</evidence>